<organism evidence="1 2">
    <name type="scientific">Candidatus Woesebacteria bacterium RBG_16_36_11</name>
    <dbReference type="NCBI Taxonomy" id="1802481"/>
    <lineage>
        <taxon>Bacteria</taxon>
        <taxon>Candidatus Woeseibacteriota</taxon>
    </lineage>
</organism>
<gene>
    <name evidence="1" type="ORF">A2W13_02355</name>
</gene>
<evidence type="ECO:0000313" key="2">
    <source>
        <dbReference type="Proteomes" id="UP000178533"/>
    </source>
</evidence>
<evidence type="ECO:0000313" key="1">
    <source>
        <dbReference type="EMBL" id="OGM11551.1"/>
    </source>
</evidence>
<comment type="caution">
    <text evidence="1">The sequence shown here is derived from an EMBL/GenBank/DDBJ whole genome shotgun (WGS) entry which is preliminary data.</text>
</comment>
<dbReference type="GO" id="GO:0005737">
    <property type="term" value="C:cytoplasm"/>
    <property type="evidence" value="ECO:0007669"/>
    <property type="project" value="TreeGrafter"/>
</dbReference>
<dbReference type="SUPFAM" id="SSF53254">
    <property type="entry name" value="Phosphoglycerate mutase-like"/>
    <property type="match status" value="1"/>
</dbReference>
<dbReference type="EMBL" id="MGFT01000018">
    <property type="protein sequence ID" value="OGM11551.1"/>
    <property type="molecule type" value="Genomic_DNA"/>
</dbReference>
<dbReference type="Proteomes" id="UP000178533">
    <property type="component" value="Unassembled WGS sequence"/>
</dbReference>
<dbReference type="SMART" id="SM00855">
    <property type="entry name" value="PGAM"/>
    <property type="match status" value="1"/>
</dbReference>
<dbReference type="InterPro" id="IPR013078">
    <property type="entry name" value="His_Pase_superF_clade-1"/>
</dbReference>
<evidence type="ECO:0008006" key="3">
    <source>
        <dbReference type="Google" id="ProtNLM"/>
    </source>
</evidence>
<protein>
    <recommendedName>
        <fullName evidence="3">Phosphoglycerate mutase</fullName>
    </recommendedName>
</protein>
<dbReference type="PANTHER" id="PTHR48100">
    <property type="entry name" value="BROAD-SPECIFICITY PHOSPHATASE YOR283W-RELATED"/>
    <property type="match status" value="1"/>
</dbReference>
<sequence>MFIFLLRHAEGSDFRNKWQTPDSPLSDLGIRQAQNLSGLTRFKRVDLILSSKWRRAAETAKIISKLLKKPLEFFEGINEREQHSKIYGADRLSDISKRYYNESIENYNDLDWKFEDDEESVRDISKRAFNFSKHLTKKHLNQNLLVVSHDMFIRCFITICLLGKNYEDKVFNKIYRSLQVMNTGVSLLEYIEKRKTWKIWYLNDFSHLSKIKKEEKIKG</sequence>
<dbReference type="GO" id="GO:0016791">
    <property type="term" value="F:phosphatase activity"/>
    <property type="evidence" value="ECO:0007669"/>
    <property type="project" value="TreeGrafter"/>
</dbReference>
<name>A0A1F7X958_9BACT</name>
<dbReference type="AlphaFoldDB" id="A0A1F7X958"/>
<dbReference type="PANTHER" id="PTHR48100:SF1">
    <property type="entry name" value="HISTIDINE PHOSPHATASE FAMILY PROTEIN-RELATED"/>
    <property type="match status" value="1"/>
</dbReference>
<dbReference type="Pfam" id="PF00300">
    <property type="entry name" value="His_Phos_1"/>
    <property type="match status" value="1"/>
</dbReference>
<dbReference type="STRING" id="1802481.A2W13_02355"/>
<reference evidence="1 2" key="1">
    <citation type="journal article" date="2016" name="Nat. Commun.">
        <title>Thousands of microbial genomes shed light on interconnected biogeochemical processes in an aquifer system.</title>
        <authorList>
            <person name="Anantharaman K."/>
            <person name="Brown C.T."/>
            <person name="Hug L.A."/>
            <person name="Sharon I."/>
            <person name="Castelle C.J."/>
            <person name="Probst A.J."/>
            <person name="Thomas B.C."/>
            <person name="Singh A."/>
            <person name="Wilkins M.J."/>
            <person name="Karaoz U."/>
            <person name="Brodie E.L."/>
            <person name="Williams K.H."/>
            <person name="Hubbard S.S."/>
            <person name="Banfield J.F."/>
        </authorList>
    </citation>
    <scope>NUCLEOTIDE SEQUENCE [LARGE SCALE GENOMIC DNA]</scope>
</reference>
<accession>A0A1F7X958</accession>
<dbReference type="CDD" id="cd07067">
    <property type="entry name" value="HP_PGM_like"/>
    <property type="match status" value="1"/>
</dbReference>
<dbReference type="InterPro" id="IPR050275">
    <property type="entry name" value="PGM_Phosphatase"/>
</dbReference>
<dbReference type="InterPro" id="IPR029033">
    <property type="entry name" value="His_PPase_superfam"/>
</dbReference>
<dbReference type="Gene3D" id="3.40.50.1240">
    <property type="entry name" value="Phosphoglycerate mutase-like"/>
    <property type="match status" value="1"/>
</dbReference>
<proteinExistence type="predicted"/>